<keyword evidence="3" id="KW-1003">Cell membrane</keyword>
<evidence type="ECO:0000259" key="8">
    <source>
        <dbReference type="PROSITE" id="PS50928"/>
    </source>
</evidence>
<dbReference type="GO" id="GO:0055085">
    <property type="term" value="P:transmembrane transport"/>
    <property type="evidence" value="ECO:0007669"/>
    <property type="project" value="InterPro"/>
</dbReference>
<dbReference type="Pfam" id="PF00528">
    <property type="entry name" value="BPD_transp_1"/>
    <property type="match status" value="1"/>
</dbReference>
<proteinExistence type="inferred from homology"/>
<feature type="transmembrane region" description="Helical" evidence="7">
    <location>
        <begin position="98"/>
        <end position="123"/>
    </location>
</feature>
<evidence type="ECO:0000256" key="3">
    <source>
        <dbReference type="ARBA" id="ARBA00022475"/>
    </source>
</evidence>
<feature type="transmembrane region" description="Helical" evidence="7">
    <location>
        <begin position="143"/>
        <end position="169"/>
    </location>
</feature>
<evidence type="ECO:0000256" key="5">
    <source>
        <dbReference type="ARBA" id="ARBA00022989"/>
    </source>
</evidence>
<dbReference type="Gene3D" id="1.10.3720.10">
    <property type="entry name" value="MetI-like"/>
    <property type="match status" value="1"/>
</dbReference>
<dbReference type="InterPro" id="IPR025966">
    <property type="entry name" value="OppC_N"/>
</dbReference>
<evidence type="ECO:0000256" key="2">
    <source>
        <dbReference type="ARBA" id="ARBA00022448"/>
    </source>
</evidence>
<feature type="transmembrane region" description="Helical" evidence="7">
    <location>
        <begin position="211"/>
        <end position="241"/>
    </location>
</feature>
<keyword evidence="5 7" id="KW-1133">Transmembrane helix</keyword>
<dbReference type="PANTHER" id="PTHR43386:SF1">
    <property type="entry name" value="D,D-DIPEPTIDE TRANSPORT SYSTEM PERMEASE PROTEIN DDPC-RELATED"/>
    <property type="match status" value="1"/>
</dbReference>
<keyword evidence="4 7" id="KW-0812">Transmembrane</keyword>
<evidence type="ECO:0000256" key="7">
    <source>
        <dbReference type="RuleBase" id="RU363032"/>
    </source>
</evidence>
<accession>A0A7C4Y428</accession>
<evidence type="ECO:0000313" key="9">
    <source>
        <dbReference type="EMBL" id="HGW60300.1"/>
    </source>
</evidence>
<organism evidence="9">
    <name type="scientific">Caldisericum exile</name>
    <dbReference type="NCBI Taxonomy" id="693075"/>
    <lineage>
        <taxon>Bacteria</taxon>
        <taxon>Pseudomonadati</taxon>
        <taxon>Caldisericota/Cryosericota group</taxon>
        <taxon>Caldisericota</taxon>
        <taxon>Caldisericia</taxon>
        <taxon>Caldisericales</taxon>
        <taxon>Caldisericaceae</taxon>
        <taxon>Caldisericum</taxon>
    </lineage>
</organism>
<feature type="domain" description="ABC transmembrane type-1" evidence="8">
    <location>
        <begin position="94"/>
        <end position="284"/>
    </location>
</feature>
<feature type="transmembrane region" description="Helical" evidence="7">
    <location>
        <begin position="30"/>
        <end position="50"/>
    </location>
</feature>
<comment type="similarity">
    <text evidence="7">Belongs to the binding-protein-dependent transport system permease family.</text>
</comment>
<gene>
    <name evidence="9" type="ORF">ENV82_02550</name>
</gene>
<sequence length="299" mass="32203">MEEEIVEEGKVYTESFLVESIRSLKRNRSALVGLTIVIFLIFVAIFAKAISPHNPIEQNLYDNLKPGFWAGNSKNLLGTDEFGRDILSRLIYGARVSVSTGIIAVVIGVLLGSLAGICSGYFGGWIDNLLMRLTDIMFSLPSILLAIVIVSVLGGGLSKAMIAIGITYAPQIARVVRSETLTVKNSEYIESARAIGAPNKRIIRVHVLPNVLSVIIVYTTLSIGSAILDAAALGFLGLGAQPPTAEWGAMLANSNHYITGGYWWVATFPGVAILISVLGFNLLGDGLRDAIDPRLRKKF</sequence>
<dbReference type="InterPro" id="IPR035906">
    <property type="entry name" value="MetI-like_sf"/>
</dbReference>
<dbReference type="SUPFAM" id="SSF161098">
    <property type="entry name" value="MetI-like"/>
    <property type="match status" value="1"/>
</dbReference>
<dbReference type="InterPro" id="IPR000515">
    <property type="entry name" value="MetI-like"/>
</dbReference>
<evidence type="ECO:0000256" key="6">
    <source>
        <dbReference type="ARBA" id="ARBA00023136"/>
    </source>
</evidence>
<protein>
    <submittedName>
        <fullName evidence="9">ABC transporter permease</fullName>
    </submittedName>
</protein>
<name>A0A7C4Y428_9BACT</name>
<evidence type="ECO:0000256" key="4">
    <source>
        <dbReference type="ARBA" id="ARBA00022692"/>
    </source>
</evidence>
<comment type="subcellular location">
    <subcellularLocation>
        <location evidence="1 7">Cell membrane</location>
        <topology evidence="1 7">Multi-pass membrane protein</topology>
    </subcellularLocation>
</comment>
<evidence type="ECO:0000256" key="1">
    <source>
        <dbReference type="ARBA" id="ARBA00004651"/>
    </source>
</evidence>
<dbReference type="PROSITE" id="PS50928">
    <property type="entry name" value="ABC_TM1"/>
    <property type="match status" value="1"/>
</dbReference>
<keyword evidence="2 7" id="KW-0813">Transport</keyword>
<dbReference type="Pfam" id="PF12911">
    <property type="entry name" value="OppC_N"/>
    <property type="match status" value="1"/>
</dbReference>
<dbReference type="EMBL" id="DTHV01000082">
    <property type="protein sequence ID" value="HGW60300.1"/>
    <property type="molecule type" value="Genomic_DNA"/>
</dbReference>
<feature type="transmembrane region" description="Helical" evidence="7">
    <location>
        <begin position="261"/>
        <end position="284"/>
    </location>
</feature>
<dbReference type="InterPro" id="IPR050366">
    <property type="entry name" value="BP-dependent_transpt_permease"/>
</dbReference>
<dbReference type="AlphaFoldDB" id="A0A7C4Y428"/>
<dbReference type="PANTHER" id="PTHR43386">
    <property type="entry name" value="OLIGOPEPTIDE TRANSPORT SYSTEM PERMEASE PROTEIN APPC"/>
    <property type="match status" value="1"/>
</dbReference>
<reference evidence="9" key="1">
    <citation type="journal article" date="2020" name="mSystems">
        <title>Genome- and Community-Level Interaction Insights into Carbon Utilization and Element Cycling Functions of Hydrothermarchaeota in Hydrothermal Sediment.</title>
        <authorList>
            <person name="Zhou Z."/>
            <person name="Liu Y."/>
            <person name="Xu W."/>
            <person name="Pan J."/>
            <person name="Luo Z.H."/>
            <person name="Li M."/>
        </authorList>
    </citation>
    <scope>NUCLEOTIDE SEQUENCE [LARGE SCALE GENOMIC DNA]</scope>
    <source>
        <strain evidence="9">SpSt-794</strain>
    </source>
</reference>
<dbReference type="GO" id="GO:0005886">
    <property type="term" value="C:plasma membrane"/>
    <property type="evidence" value="ECO:0007669"/>
    <property type="project" value="UniProtKB-SubCell"/>
</dbReference>
<keyword evidence="6 7" id="KW-0472">Membrane</keyword>
<comment type="caution">
    <text evidence="9">The sequence shown here is derived from an EMBL/GenBank/DDBJ whole genome shotgun (WGS) entry which is preliminary data.</text>
</comment>
<dbReference type="CDD" id="cd06261">
    <property type="entry name" value="TM_PBP2"/>
    <property type="match status" value="1"/>
</dbReference>